<dbReference type="GO" id="GO:1990112">
    <property type="term" value="C:RQC complex"/>
    <property type="evidence" value="ECO:0007669"/>
    <property type="project" value="TreeGrafter"/>
</dbReference>
<dbReference type="Pfam" id="PF05833">
    <property type="entry name" value="NFACT_N"/>
    <property type="match status" value="1"/>
</dbReference>
<organism evidence="6">
    <name type="scientific">bioreactor metagenome</name>
    <dbReference type="NCBI Taxonomy" id="1076179"/>
    <lineage>
        <taxon>unclassified sequences</taxon>
        <taxon>metagenomes</taxon>
        <taxon>ecological metagenomes</taxon>
    </lineage>
</organism>
<dbReference type="PANTHER" id="PTHR15239">
    <property type="entry name" value="NUCLEAR EXPORT MEDIATOR FACTOR NEMF"/>
    <property type="match status" value="1"/>
</dbReference>
<keyword evidence="2" id="KW-0699">rRNA-binding</keyword>
<proteinExistence type="inferred from homology"/>
<dbReference type="AlphaFoldDB" id="A0A644T0X8"/>
<dbReference type="GO" id="GO:0000049">
    <property type="term" value="F:tRNA binding"/>
    <property type="evidence" value="ECO:0007669"/>
    <property type="project" value="UniProtKB-KW"/>
</dbReference>
<reference evidence="6" key="1">
    <citation type="submission" date="2019-08" db="EMBL/GenBank/DDBJ databases">
        <authorList>
            <person name="Kucharzyk K."/>
            <person name="Murdoch R.W."/>
            <person name="Higgins S."/>
            <person name="Loffler F."/>
        </authorList>
    </citation>
    <scope>NUCLEOTIDE SEQUENCE</scope>
</reference>
<dbReference type="HAMAP" id="MF_00844_B">
    <property type="entry name" value="RqcH_B"/>
    <property type="match status" value="1"/>
</dbReference>
<evidence type="ECO:0000256" key="2">
    <source>
        <dbReference type="ARBA" id="ARBA00022730"/>
    </source>
</evidence>
<dbReference type="EMBL" id="VSSQ01000012">
    <property type="protein sequence ID" value="MPL60494.1"/>
    <property type="molecule type" value="Genomic_DNA"/>
</dbReference>
<name>A0A644T0X8_9ZZZZ</name>
<dbReference type="InterPro" id="IPR051608">
    <property type="entry name" value="RQC_Subunit_NEMF"/>
</dbReference>
<comment type="caution">
    <text evidence="6">The sequence shown here is derived from an EMBL/GenBank/DDBJ whole genome shotgun (WGS) entry which is preliminary data.</text>
</comment>
<dbReference type="Pfam" id="PF05670">
    <property type="entry name" value="NFACT-R_1"/>
    <property type="match status" value="1"/>
</dbReference>
<keyword evidence="1" id="KW-0820">tRNA-binding</keyword>
<accession>A0A644T0X8</accession>
<dbReference type="GO" id="GO:0019843">
    <property type="term" value="F:rRNA binding"/>
    <property type="evidence" value="ECO:0007669"/>
    <property type="project" value="UniProtKB-KW"/>
</dbReference>
<protein>
    <recommendedName>
        <fullName evidence="5">NFACT RNA-binding domain-containing protein</fullName>
    </recommendedName>
</protein>
<dbReference type="GO" id="GO:0072344">
    <property type="term" value="P:rescue of stalled ribosome"/>
    <property type="evidence" value="ECO:0007669"/>
    <property type="project" value="InterPro"/>
</dbReference>
<sequence length="586" mass="65280">MSIDGISLSALVIELSNLLTGGRIAKVYQIDKSTLVLWIRQLKRDYCLIISANAENPGIYITSSPSENPAVPPAFCMLIRKHFEEGRISRIYQHSLDRIICLEVDFREDGGGIATKSLTVEIMGKHSNIIFTQDGHIVDAIKRVGANVNRFRQILPGLEYQLPPGQKRLNLLQVSTYEFLAVLRSQNSGLLSKAIINTAAGIGAVISTEIIWRAGLPINIEMGLMDDADFLSVGEAIDSVKKAMQVDEVEPNIVLNDDAGIKAISAIALEHLNKPENNRRVFTSLNEMLDFISTYQKPKSVPDRVLLAKVVESLITRLSRKREVLINELTDAKNANQVRQRGDLLMANLYNINAQASEITIQDFYSDPPQEITIELDPRLTPIENVQVYYNKYAKFKRAHEILVDQLKQCVDEIDYLEGITVAVNNAGSSIEIHEIRQELISQGYLKESVKKRMKVSGKSVPITITTLDGTVIFVGKNNQQNDNVTFKQAGPDDLWLHTKNIPGSHVIIRTGKQHPSESDLFIAAQLAAYFSKARSSSSVPVDYVRRRFVKKPAGAKPGFVIYTNQSTINVTPDEAFVKSVLEIVE</sequence>
<evidence type="ECO:0000256" key="1">
    <source>
        <dbReference type="ARBA" id="ARBA00022555"/>
    </source>
</evidence>
<dbReference type="Gene3D" id="2.30.310.10">
    <property type="entry name" value="ibrinogen binding protein from staphylococcus aureus domain"/>
    <property type="match status" value="1"/>
</dbReference>
<dbReference type="GO" id="GO:0043023">
    <property type="term" value="F:ribosomal large subunit binding"/>
    <property type="evidence" value="ECO:0007669"/>
    <property type="project" value="TreeGrafter"/>
</dbReference>
<keyword evidence="4" id="KW-0648">Protein biosynthesis</keyword>
<dbReference type="PANTHER" id="PTHR15239:SF6">
    <property type="entry name" value="RIBOSOME QUALITY CONTROL COMPLEX SUBUNIT NEMF"/>
    <property type="match status" value="1"/>
</dbReference>
<keyword evidence="3" id="KW-0694">RNA-binding</keyword>
<gene>
    <name evidence="6" type="primary">yloA_1</name>
    <name evidence="6" type="ORF">SDC9_06055</name>
</gene>
<feature type="domain" description="NFACT RNA-binding" evidence="5">
    <location>
        <begin position="466"/>
        <end position="555"/>
    </location>
</feature>
<evidence type="ECO:0000313" key="6">
    <source>
        <dbReference type="EMBL" id="MPL60494.1"/>
    </source>
</evidence>
<evidence type="ECO:0000256" key="3">
    <source>
        <dbReference type="ARBA" id="ARBA00022884"/>
    </source>
</evidence>
<evidence type="ECO:0000259" key="5">
    <source>
        <dbReference type="Pfam" id="PF05670"/>
    </source>
</evidence>
<dbReference type="InterPro" id="IPR008532">
    <property type="entry name" value="NFACT_RNA-bd"/>
</dbReference>
<evidence type="ECO:0000256" key="4">
    <source>
        <dbReference type="ARBA" id="ARBA00022917"/>
    </source>
</evidence>
<dbReference type="InterPro" id="IPR043682">
    <property type="entry name" value="RqcH_bacterial"/>
</dbReference>